<dbReference type="SMART" id="SM01187">
    <property type="entry name" value="Elicitin"/>
    <property type="match status" value="1"/>
</dbReference>
<gene>
    <name evidence="8" type="ORF">F444_12650</name>
</gene>
<dbReference type="EMBL" id="ANJA01002250">
    <property type="protein sequence ID" value="ETO70903.1"/>
    <property type="molecule type" value="Genomic_DNA"/>
</dbReference>
<feature type="signal peptide" evidence="7">
    <location>
        <begin position="1"/>
        <end position="20"/>
    </location>
</feature>
<comment type="similarity">
    <text evidence="2 6">Belongs to the elicitin family.</text>
</comment>
<evidence type="ECO:0000256" key="1">
    <source>
        <dbReference type="ARBA" id="ARBA00004613"/>
    </source>
</evidence>
<evidence type="ECO:0000313" key="8">
    <source>
        <dbReference type="EMBL" id="ETO70903.1"/>
    </source>
</evidence>
<comment type="subcellular location">
    <subcellularLocation>
        <location evidence="1 6">Secreted</location>
    </subcellularLocation>
</comment>
<name>A0A080ZW92_PHYNI</name>
<dbReference type="InterPro" id="IPR002200">
    <property type="entry name" value="Elicitin"/>
</dbReference>
<sequence>MSFLPWLLAASLTFIATTNAEECSTSELLTIASDTHLEGCTSDVGFGGFSAISALTEEQIKAVCDSSDCIKLMDSMRSMGFGDCIIQGTNISLGKDILDPFERACSGSGSVDLSSSSGGGEVAGGSASASSSAARISMVPVIWSASISLIFILL</sequence>
<keyword evidence="5 6" id="KW-1015">Disulfide bond</keyword>
<keyword evidence="4 6" id="KW-0928">Hypersensitive response elicitation</keyword>
<accession>A0A080ZW92</accession>
<evidence type="ECO:0000256" key="4">
    <source>
        <dbReference type="ARBA" id="ARBA00022978"/>
    </source>
</evidence>
<protein>
    <recommendedName>
        <fullName evidence="6">Elicitin</fullName>
    </recommendedName>
</protein>
<dbReference type="OrthoDB" id="124652at2759"/>
<dbReference type="GO" id="GO:0005576">
    <property type="term" value="C:extracellular region"/>
    <property type="evidence" value="ECO:0007669"/>
    <property type="project" value="UniProtKB-SubCell"/>
</dbReference>
<comment type="caution">
    <text evidence="8">The sequence shown here is derived from an EMBL/GenBank/DDBJ whole genome shotgun (WGS) entry which is preliminary data.</text>
</comment>
<evidence type="ECO:0000256" key="5">
    <source>
        <dbReference type="ARBA" id="ARBA00023157"/>
    </source>
</evidence>
<evidence type="ECO:0000313" key="9">
    <source>
        <dbReference type="Proteomes" id="UP000028582"/>
    </source>
</evidence>
<organism evidence="8 9">
    <name type="scientific">Phytophthora nicotianae P1976</name>
    <dbReference type="NCBI Taxonomy" id="1317066"/>
    <lineage>
        <taxon>Eukaryota</taxon>
        <taxon>Sar</taxon>
        <taxon>Stramenopiles</taxon>
        <taxon>Oomycota</taxon>
        <taxon>Peronosporomycetes</taxon>
        <taxon>Peronosporales</taxon>
        <taxon>Peronosporaceae</taxon>
        <taxon>Phytophthora</taxon>
    </lineage>
</organism>
<dbReference type="Proteomes" id="UP000028582">
    <property type="component" value="Unassembled WGS sequence"/>
</dbReference>
<feature type="chain" id="PRO_5001753500" description="Elicitin" evidence="7">
    <location>
        <begin position="21"/>
        <end position="154"/>
    </location>
</feature>
<reference evidence="8 9" key="1">
    <citation type="submission" date="2013-11" db="EMBL/GenBank/DDBJ databases">
        <title>The Genome Sequence of Phytophthora parasitica P1976.</title>
        <authorList>
            <consortium name="The Broad Institute Genomics Platform"/>
            <person name="Russ C."/>
            <person name="Tyler B."/>
            <person name="Panabieres F."/>
            <person name="Shan W."/>
            <person name="Tripathy S."/>
            <person name="Grunwald N."/>
            <person name="Machado M."/>
            <person name="Johnson C.S."/>
            <person name="Walker B."/>
            <person name="Young S."/>
            <person name="Zeng Q."/>
            <person name="Gargeya S."/>
            <person name="Fitzgerald M."/>
            <person name="Haas B."/>
            <person name="Abouelleil A."/>
            <person name="Allen A.W."/>
            <person name="Alvarado L."/>
            <person name="Arachchi H.M."/>
            <person name="Berlin A.M."/>
            <person name="Chapman S.B."/>
            <person name="Gainer-Dewar J."/>
            <person name="Goldberg J."/>
            <person name="Griggs A."/>
            <person name="Gujja S."/>
            <person name="Hansen M."/>
            <person name="Howarth C."/>
            <person name="Imamovic A."/>
            <person name="Ireland A."/>
            <person name="Larimer J."/>
            <person name="McCowan C."/>
            <person name="Murphy C."/>
            <person name="Pearson M."/>
            <person name="Poon T.W."/>
            <person name="Priest M."/>
            <person name="Roberts A."/>
            <person name="Saif S."/>
            <person name="Shea T."/>
            <person name="Sisk P."/>
            <person name="Sykes S."/>
            <person name="Wortman J."/>
            <person name="Nusbaum C."/>
            <person name="Birren B."/>
        </authorList>
    </citation>
    <scope>NUCLEOTIDE SEQUENCE [LARGE SCALE GENOMIC DNA]</scope>
    <source>
        <strain evidence="8 9">P1976</strain>
    </source>
</reference>
<dbReference type="SUPFAM" id="SSF48647">
    <property type="entry name" value="Fungal elicitin"/>
    <property type="match status" value="1"/>
</dbReference>
<proteinExistence type="inferred from homology"/>
<keyword evidence="3 6" id="KW-0964">Secreted</keyword>
<dbReference type="GO" id="GO:0052040">
    <property type="term" value="P:symbiont-mediated perturbation of host programmed cell death"/>
    <property type="evidence" value="ECO:0007669"/>
    <property type="project" value="UniProtKB-UniRule"/>
</dbReference>
<dbReference type="Pfam" id="PF00964">
    <property type="entry name" value="Elicitin"/>
    <property type="match status" value="1"/>
</dbReference>
<evidence type="ECO:0000256" key="6">
    <source>
        <dbReference type="RuleBase" id="RU368111"/>
    </source>
</evidence>
<dbReference type="Gene3D" id="1.10.239.10">
    <property type="entry name" value="Elicitin domain"/>
    <property type="match status" value="1"/>
</dbReference>
<keyword evidence="7" id="KW-0732">Signal</keyword>
<evidence type="ECO:0000256" key="3">
    <source>
        <dbReference type="ARBA" id="ARBA00022525"/>
    </source>
</evidence>
<evidence type="ECO:0000256" key="7">
    <source>
        <dbReference type="SAM" id="SignalP"/>
    </source>
</evidence>
<dbReference type="AlphaFoldDB" id="A0A080ZW92"/>
<comment type="function">
    <text evidence="6">Induces local and distal defense responses (incompatible hypersensitive reaction) in plants from the solanaceae and cruciferae families. Elicits leaf necrosis and causes the accumulation of pathogenesis-related proteins. Might interact with the lipidic molecules of the plasma membrane.</text>
</comment>
<evidence type="ECO:0000256" key="2">
    <source>
        <dbReference type="ARBA" id="ARBA00009544"/>
    </source>
</evidence>
<dbReference type="InterPro" id="IPR036470">
    <property type="entry name" value="Elicitin_sf"/>
</dbReference>